<feature type="signal peptide" evidence="1">
    <location>
        <begin position="1"/>
        <end position="21"/>
    </location>
</feature>
<dbReference type="AlphaFoldDB" id="A0AAU7FBA9"/>
<keyword evidence="1" id="KW-0732">Signal</keyword>
<organism evidence="2">
    <name type="scientific">Chitinibacter mangrovi</name>
    <dbReference type="NCBI Taxonomy" id="3153927"/>
    <lineage>
        <taxon>Bacteria</taxon>
        <taxon>Pseudomonadati</taxon>
        <taxon>Pseudomonadota</taxon>
        <taxon>Betaproteobacteria</taxon>
        <taxon>Neisseriales</taxon>
        <taxon>Chitinibacteraceae</taxon>
        <taxon>Chitinibacter</taxon>
    </lineage>
</organism>
<gene>
    <name evidence="2" type="ORF">ABHF33_02000</name>
</gene>
<protein>
    <submittedName>
        <fullName evidence="2">Uncharacterized protein</fullName>
    </submittedName>
</protein>
<evidence type="ECO:0000313" key="2">
    <source>
        <dbReference type="EMBL" id="XBM01081.1"/>
    </source>
</evidence>
<dbReference type="RefSeq" id="WP_348945401.1">
    <property type="nucleotide sequence ID" value="NZ_CP157355.1"/>
</dbReference>
<dbReference type="EMBL" id="CP157355">
    <property type="protein sequence ID" value="XBM01081.1"/>
    <property type="molecule type" value="Genomic_DNA"/>
</dbReference>
<accession>A0AAU7FBA9</accession>
<proteinExistence type="predicted"/>
<sequence length="405" mass="44048">MKLNTLVMASTLVVSSALSQAGVFDITTTLNGQVASDSYTSAEDAIHTLEASNLKSLYQNYTGTEAVNAQINFRGIPITLAYPNANQTLLTLNIPSIGVNQTFTGLTRDESEDMLVKYLKNNPDLLNAFSKESVKVSPVDPIAGNPNSLMSRSVANDAALMWQGAHGVGSADDKNHFGVGISYNRFVSEQTGNAKEMKSDGFTLPLTYTRQFNEPNHELIVNIPLGYTTVDGAKAVDASVGLVYRYPIRSNWVLSAATAVRAAGSKDLAGAGWMLSGSLASSYEFGSDNWSLTLANMVGYYKVMKMKLDETEFNPGIRNIAYRNGLLFAMDSGWAIGDQPLSWEAFIIDTRYTGTELFSNYQDEIGVTFGTKRSILAKDADLRVGFSYLFGDNVNAFKANFGAWF</sequence>
<reference evidence="2" key="1">
    <citation type="submission" date="2024-05" db="EMBL/GenBank/DDBJ databases">
        <authorList>
            <person name="Yang L."/>
            <person name="Pan L."/>
        </authorList>
    </citation>
    <scope>NUCLEOTIDE SEQUENCE</scope>
    <source>
        <strain evidence="2">FCG-7</strain>
    </source>
</reference>
<name>A0AAU7FBA9_9NEIS</name>
<dbReference type="KEGG" id="cmav:ABHF33_02000"/>
<feature type="chain" id="PRO_5043952535" evidence="1">
    <location>
        <begin position="22"/>
        <end position="405"/>
    </location>
</feature>
<evidence type="ECO:0000256" key="1">
    <source>
        <dbReference type="SAM" id="SignalP"/>
    </source>
</evidence>